<dbReference type="InterPro" id="IPR007310">
    <property type="entry name" value="Aerobactin_biosyn_IucA/IucC_N"/>
</dbReference>
<evidence type="ECO:0000313" key="5">
    <source>
        <dbReference type="Proteomes" id="UP000199400"/>
    </source>
</evidence>
<dbReference type="GO" id="GO:0019290">
    <property type="term" value="P:siderophore biosynthetic process"/>
    <property type="evidence" value="ECO:0007669"/>
    <property type="project" value="InterPro"/>
</dbReference>
<accession>A0A1I1VRK3</accession>
<proteinExistence type="predicted"/>
<dbReference type="PANTHER" id="PTHR34384:SF6">
    <property type="entry name" value="STAPHYLOFERRIN B SYNTHASE"/>
    <property type="match status" value="1"/>
</dbReference>
<dbReference type="InterPro" id="IPR022770">
    <property type="entry name" value="IucA/IucC-like_C"/>
</dbReference>
<evidence type="ECO:0000259" key="3">
    <source>
        <dbReference type="Pfam" id="PF06276"/>
    </source>
</evidence>
<dbReference type="AlphaFoldDB" id="A0A1I1VRK3"/>
<name>A0A1I1VRK3_9BACT</name>
<evidence type="ECO:0000259" key="2">
    <source>
        <dbReference type="Pfam" id="PF04183"/>
    </source>
</evidence>
<dbReference type="Gene3D" id="1.10.510.40">
    <property type="match status" value="1"/>
</dbReference>
<sequence>MNPGETSEWREHARLAGRRRLAQAIGELSFEGLLHPRSLGGDRWALDLSDGTLYRFTARPSAWGGLHVDPAGITRRVGDGPEEPAESPVQLVLDARATLGVGADALAEFLEELHNSLLAETHQCARLSSLRAPELASLSGAALEQHLDGHPKLVAHRGRVGWGVADLAAYAPESAPRVHLHWLVVAPELARCSGVAGPGRLQLVDESCDADARARLLEQLHARAPGLAQGGVLVPVHPWQWQHHLAAQYIDALARGAIVSLGQFGDAYAPRLSIRTLADASRPERADVKLSLTILNTSCWRGLPGEHVEQGVGIGAALRRRVHGDPRLRGVHVLGDLGGVHVPQPEFEALGAAPYRLREQLGALWRESADPHLGPEEREVAAAALQQTDLHGEPLLRTWVEQSGASIAAWLTALFERTAVPLYHLLCRHGIGVIAHGQNLGLVLRGGLPAAILLRDVHGDVRRVADDDFDHEPALRGLKALPAHQVVHDLYTGYFVSVLRFVAPLCERSFGLPEREFLRLLARALRDYCDSVPRETTARFDLFRPEMERICLNRARLRIGHGGGATRPLPALGPPLHNPLVREVDDER</sequence>
<evidence type="ECO:0000313" key="4">
    <source>
        <dbReference type="EMBL" id="SFD85646.1"/>
    </source>
</evidence>
<feature type="domain" description="Aerobactin siderophore biosynthesis IucA/IucC N-terminal" evidence="2">
    <location>
        <begin position="141"/>
        <end position="386"/>
    </location>
</feature>
<dbReference type="Gene3D" id="6.10.250.3370">
    <property type="match status" value="1"/>
</dbReference>
<dbReference type="InterPro" id="IPR037455">
    <property type="entry name" value="LucA/IucC-like"/>
</dbReference>
<dbReference type="GO" id="GO:0016881">
    <property type="term" value="F:acid-amino acid ligase activity"/>
    <property type="evidence" value="ECO:0007669"/>
    <property type="project" value="UniProtKB-ARBA"/>
</dbReference>
<dbReference type="EMBL" id="FOMX01000005">
    <property type="protein sequence ID" value="SFD85646.1"/>
    <property type="molecule type" value="Genomic_DNA"/>
</dbReference>
<keyword evidence="5" id="KW-1185">Reference proteome</keyword>
<comment type="pathway">
    <text evidence="1">Siderophore biosynthesis.</text>
</comment>
<dbReference type="Pfam" id="PF04183">
    <property type="entry name" value="IucA_IucC"/>
    <property type="match status" value="1"/>
</dbReference>
<dbReference type="Proteomes" id="UP000199400">
    <property type="component" value="Unassembled WGS sequence"/>
</dbReference>
<feature type="domain" description="Aerobactin siderophore biosynthesis IucA/IucC-like C-terminal" evidence="3">
    <location>
        <begin position="409"/>
        <end position="559"/>
    </location>
</feature>
<dbReference type="RefSeq" id="WP_096330695.1">
    <property type="nucleotide sequence ID" value="NZ_FOMX01000005.1"/>
</dbReference>
<dbReference type="Gene3D" id="3.30.310.280">
    <property type="match status" value="1"/>
</dbReference>
<dbReference type="OrthoDB" id="495728at2"/>
<dbReference type="PANTHER" id="PTHR34384">
    <property type="entry name" value="L-2,3-DIAMINOPROPANOATE--CITRATE LIGASE"/>
    <property type="match status" value="1"/>
</dbReference>
<evidence type="ECO:0000256" key="1">
    <source>
        <dbReference type="ARBA" id="ARBA00004924"/>
    </source>
</evidence>
<dbReference type="STRING" id="54.SAMN02745121_01896"/>
<dbReference type="Pfam" id="PF06276">
    <property type="entry name" value="FhuF"/>
    <property type="match status" value="1"/>
</dbReference>
<gene>
    <name evidence="4" type="ORF">SAMN02745121_01896</name>
</gene>
<reference evidence="5" key="1">
    <citation type="submission" date="2016-10" db="EMBL/GenBank/DDBJ databases">
        <authorList>
            <person name="Varghese N."/>
            <person name="Submissions S."/>
        </authorList>
    </citation>
    <scope>NUCLEOTIDE SEQUENCE [LARGE SCALE GENOMIC DNA]</scope>
    <source>
        <strain evidence="5">ATCC 25963</strain>
    </source>
</reference>
<protein>
    <submittedName>
        <fullName evidence="4">Aerobactin synthase</fullName>
    </submittedName>
</protein>
<organism evidence="4 5">
    <name type="scientific">Nannocystis exedens</name>
    <dbReference type="NCBI Taxonomy" id="54"/>
    <lineage>
        <taxon>Bacteria</taxon>
        <taxon>Pseudomonadati</taxon>
        <taxon>Myxococcota</taxon>
        <taxon>Polyangia</taxon>
        <taxon>Nannocystales</taxon>
        <taxon>Nannocystaceae</taxon>
        <taxon>Nannocystis</taxon>
    </lineage>
</organism>